<dbReference type="Proteomes" id="UP001213799">
    <property type="component" value="Unassembled WGS sequence"/>
</dbReference>
<proteinExistence type="predicted"/>
<evidence type="ECO:0000313" key="2">
    <source>
        <dbReference type="Proteomes" id="UP001213799"/>
    </source>
</evidence>
<name>A0AAD6EGC9_9EURO</name>
<accession>A0AAD6EGC9</accession>
<evidence type="ECO:0000313" key="1">
    <source>
        <dbReference type="EMBL" id="KAJ5616598.1"/>
    </source>
</evidence>
<dbReference type="GeneID" id="81583012"/>
<dbReference type="AlphaFoldDB" id="A0AAD6EGC9"/>
<comment type="caution">
    <text evidence="1">The sequence shown here is derived from an EMBL/GenBank/DDBJ whole genome shotgun (WGS) entry which is preliminary data.</text>
</comment>
<organism evidence="1 2">
    <name type="scientific">Penicillium hordei</name>
    <dbReference type="NCBI Taxonomy" id="40994"/>
    <lineage>
        <taxon>Eukaryota</taxon>
        <taxon>Fungi</taxon>
        <taxon>Dikarya</taxon>
        <taxon>Ascomycota</taxon>
        <taxon>Pezizomycotina</taxon>
        <taxon>Eurotiomycetes</taxon>
        <taxon>Eurotiomycetidae</taxon>
        <taxon>Eurotiales</taxon>
        <taxon>Aspergillaceae</taxon>
        <taxon>Penicillium</taxon>
    </lineage>
</organism>
<dbReference type="EMBL" id="JAQJAE010000001">
    <property type="protein sequence ID" value="KAJ5616598.1"/>
    <property type="molecule type" value="Genomic_DNA"/>
</dbReference>
<sequence length="81" mass="9453">MMNELAYRFIFDESEFGDNLESVLCTECIVQDPEPSVVIWSAMPRRSLGSSDERFWAQPPDFPEAREQGLNIELDEIYYEV</sequence>
<gene>
    <name evidence="1" type="ORF">N7537_001712</name>
</gene>
<dbReference type="RefSeq" id="XP_056757765.1">
    <property type="nucleotide sequence ID" value="XM_056892770.1"/>
</dbReference>
<reference evidence="1" key="2">
    <citation type="submission" date="2023-01" db="EMBL/GenBank/DDBJ databases">
        <authorList>
            <person name="Petersen C."/>
        </authorList>
    </citation>
    <scope>NUCLEOTIDE SEQUENCE</scope>
    <source>
        <strain evidence="1">IBT 12815</strain>
    </source>
</reference>
<keyword evidence="2" id="KW-1185">Reference proteome</keyword>
<reference evidence="1" key="1">
    <citation type="journal article" date="2023" name="IMA Fungus">
        <title>Comparative genomic study of the Penicillium genus elucidates a diverse pangenome and 15 lateral gene transfer events.</title>
        <authorList>
            <person name="Petersen C."/>
            <person name="Sorensen T."/>
            <person name="Nielsen M.R."/>
            <person name="Sondergaard T.E."/>
            <person name="Sorensen J.L."/>
            <person name="Fitzpatrick D.A."/>
            <person name="Frisvad J.C."/>
            <person name="Nielsen K.L."/>
        </authorList>
    </citation>
    <scope>NUCLEOTIDE SEQUENCE</scope>
    <source>
        <strain evidence="1">IBT 12815</strain>
    </source>
</reference>
<protein>
    <submittedName>
        <fullName evidence="1">Uncharacterized protein</fullName>
    </submittedName>
</protein>